<evidence type="ECO:0008006" key="4">
    <source>
        <dbReference type="Google" id="ProtNLM"/>
    </source>
</evidence>
<dbReference type="Proteomes" id="UP000010388">
    <property type="component" value="Chromosome"/>
</dbReference>
<reference evidence="3" key="1">
    <citation type="journal article" date="2013" name="Proc. Natl. Acad. Sci. U.S.A.">
        <title>Improving the coverage of the cyanobacterial phylum using diversity-driven genome sequencing.</title>
        <authorList>
            <person name="Shih P.M."/>
            <person name="Wu D."/>
            <person name="Latifi A."/>
            <person name="Axen S.D."/>
            <person name="Fewer D.P."/>
            <person name="Talla E."/>
            <person name="Calteau A."/>
            <person name="Cai F."/>
            <person name="Tandeau de Marsac N."/>
            <person name="Rippka R."/>
            <person name="Herdman M."/>
            <person name="Sivonen K."/>
            <person name="Coursin T."/>
            <person name="Laurent T."/>
            <person name="Goodwin L."/>
            <person name="Nolan M."/>
            <person name="Davenport K.W."/>
            <person name="Han C.S."/>
            <person name="Rubin E.M."/>
            <person name="Eisen J.A."/>
            <person name="Woyke T."/>
            <person name="Gugger M."/>
            <person name="Kerfeld C.A."/>
        </authorList>
    </citation>
    <scope>NUCLEOTIDE SEQUENCE [LARGE SCALE GENOMIC DNA]</scope>
    <source>
        <strain evidence="3">ATCC 27147 / PCC 6307</strain>
    </source>
</reference>
<feature type="transmembrane region" description="Helical" evidence="1">
    <location>
        <begin position="21"/>
        <end position="46"/>
    </location>
</feature>
<dbReference type="AlphaFoldDB" id="K9P556"/>
<dbReference type="EMBL" id="CP003495">
    <property type="protein sequence ID" value="AFY28532.1"/>
    <property type="molecule type" value="Genomic_DNA"/>
</dbReference>
<protein>
    <recommendedName>
        <fullName evidence="4">MFS transporter</fullName>
    </recommendedName>
</protein>
<feature type="transmembrane region" description="Helical" evidence="1">
    <location>
        <begin position="52"/>
        <end position="69"/>
    </location>
</feature>
<gene>
    <name evidence="2" type="ordered locus">Cyagr_1360</name>
</gene>
<accession>K9P556</accession>
<dbReference type="RefSeq" id="WP_015108985.1">
    <property type="nucleotide sequence ID" value="NC_019675.1"/>
</dbReference>
<evidence type="ECO:0000313" key="3">
    <source>
        <dbReference type="Proteomes" id="UP000010388"/>
    </source>
</evidence>
<name>K9P556_CYAGP</name>
<keyword evidence="1" id="KW-1133">Transmembrane helix</keyword>
<dbReference type="STRING" id="292564.Cyagr_1360"/>
<proteinExistence type="predicted"/>
<sequence length="74" mass="7781">MRQRLLPLWVRQQAAGSCFDFGLLLTAAADARLAGSLGMGLIAQLIGLGGSLPIQLAAFLGAGVLLPLLQRRRP</sequence>
<evidence type="ECO:0000256" key="1">
    <source>
        <dbReference type="SAM" id="Phobius"/>
    </source>
</evidence>
<keyword evidence="1" id="KW-0472">Membrane</keyword>
<evidence type="ECO:0000313" key="2">
    <source>
        <dbReference type="EMBL" id="AFY28532.1"/>
    </source>
</evidence>
<organism evidence="2 3">
    <name type="scientific">Cyanobium gracile (strain ATCC 27147 / PCC 6307)</name>
    <dbReference type="NCBI Taxonomy" id="292564"/>
    <lineage>
        <taxon>Bacteria</taxon>
        <taxon>Bacillati</taxon>
        <taxon>Cyanobacteriota</taxon>
        <taxon>Cyanophyceae</taxon>
        <taxon>Synechococcales</taxon>
        <taxon>Prochlorococcaceae</taxon>
        <taxon>Cyanobium</taxon>
    </lineage>
</organism>
<keyword evidence="1" id="KW-0812">Transmembrane</keyword>
<dbReference type="HOGENOM" id="CLU_2681535_0_0_3"/>
<dbReference type="KEGG" id="cgc:Cyagr_1360"/>